<protein>
    <submittedName>
        <fullName evidence="2">Uncharacterized protein</fullName>
    </submittedName>
</protein>
<evidence type="ECO:0000313" key="3">
    <source>
        <dbReference type="Proteomes" id="UP001066276"/>
    </source>
</evidence>
<dbReference type="AlphaFoldDB" id="A0AAV7UQ28"/>
<organism evidence="2 3">
    <name type="scientific">Pleurodeles waltl</name>
    <name type="common">Iberian ribbed newt</name>
    <dbReference type="NCBI Taxonomy" id="8319"/>
    <lineage>
        <taxon>Eukaryota</taxon>
        <taxon>Metazoa</taxon>
        <taxon>Chordata</taxon>
        <taxon>Craniata</taxon>
        <taxon>Vertebrata</taxon>
        <taxon>Euteleostomi</taxon>
        <taxon>Amphibia</taxon>
        <taxon>Batrachia</taxon>
        <taxon>Caudata</taxon>
        <taxon>Salamandroidea</taxon>
        <taxon>Salamandridae</taxon>
        <taxon>Pleurodelinae</taxon>
        <taxon>Pleurodeles</taxon>
    </lineage>
</organism>
<proteinExistence type="predicted"/>
<accession>A0AAV7UQ28</accession>
<name>A0AAV7UQ28_PLEWA</name>
<sequence length="127" mass="13577">MSFQSLAPLSASGPTPCVQCPRRAANGGRERSSGPLKHFYSSRFGPSSFGAAGTASPRIHHFRHFRAYGPPSKREHPAEGQAAPPFIAPIELRSASGKRFPEIAVYPLRFLPRAAAPSSATVRPVPS</sequence>
<dbReference type="Proteomes" id="UP001066276">
    <property type="component" value="Chromosome 3_1"/>
</dbReference>
<dbReference type="EMBL" id="JANPWB010000005">
    <property type="protein sequence ID" value="KAJ1190496.1"/>
    <property type="molecule type" value="Genomic_DNA"/>
</dbReference>
<feature type="region of interest" description="Disordered" evidence="1">
    <location>
        <begin position="1"/>
        <end position="39"/>
    </location>
</feature>
<keyword evidence="3" id="KW-1185">Reference proteome</keyword>
<reference evidence="2" key="1">
    <citation type="journal article" date="2022" name="bioRxiv">
        <title>Sequencing and chromosome-scale assembly of the giantPleurodeles waltlgenome.</title>
        <authorList>
            <person name="Brown T."/>
            <person name="Elewa A."/>
            <person name="Iarovenko S."/>
            <person name="Subramanian E."/>
            <person name="Araus A.J."/>
            <person name="Petzold A."/>
            <person name="Susuki M."/>
            <person name="Suzuki K.-i.T."/>
            <person name="Hayashi T."/>
            <person name="Toyoda A."/>
            <person name="Oliveira C."/>
            <person name="Osipova E."/>
            <person name="Leigh N.D."/>
            <person name="Simon A."/>
            <person name="Yun M.H."/>
        </authorList>
    </citation>
    <scope>NUCLEOTIDE SEQUENCE</scope>
    <source>
        <strain evidence="2">20211129_DDA</strain>
        <tissue evidence="2">Liver</tissue>
    </source>
</reference>
<comment type="caution">
    <text evidence="2">The sequence shown here is derived from an EMBL/GenBank/DDBJ whole genome shotgun (WGS) entry which is preliminary data.</text>
</comment>
<evidence type="ECO:0000313" key="2">
    <source>
        <dbReference type="EMBL" id="KAJ1190496.1"/>
    </source>
</evidence>
<evidence type="ECO:0000256" key="1">
    <source>
        <dbReference type="SAM" id="MobiDB-lite"/>
    </source>
</evidence>
<gene>
    <name evidence="2" type="ORF">NDU88_007234</name>
</gene>